<keyword evidence="5 7" id="KW-0472">Membrane</keyword>
<feature type="transmembrane region" description="Helical" evidence="7">
    <location>
        <begin position="21"/>
        <end position="42"/>
    </location>
</feature>
<organism evidence="10 11">
    <name type="scientific">Alicyclobacillus vulcanalis</name>
    <dbReference type="NCBI Taxonomy" id="252246"/>
    <lineage>
        <taxon>Bacteria</taxon>
        <taxon>Bacillati</taxon>
        <taxon>Bacillota</taxon>
        <taxon>Bacilli</taxon>
        <taxon>Bacillales</taxon>
        <taxon>Alicyclobacillaceae</taxon>
        <taxon>Alicyclobacillus</taxon>
    </lineage>
</organism>
<evidence type="ECO:0000256" key="3">
    <source>
        <dbReference type="ARBA" id="ARBA00022692"/>
    </source>
</evidence>
<evidence type="ECO:0000256" key="2">
    <source>
        <dbReference type="ARBA" id="ARBA00022475"/>
    </source>
</evidence>
<gene>
    <name evidence="10" type="ORF">SAMN05421799_11331</name>
</gene>
<feature type="transmembrane region" description="Helical" evidence="7">
    <location>
        <begin position="278"/>
        <end position="304"/>
    </location>
</feature>
<dbReference type="InterPro" id="IPR050250">
    <property type="entry name" value="Macrolide_Exporter_MacB"/>
</dbReference>
<dbReference type="AlphaFoldDB" id="A0A1N7PFV9"/>
<dbReference type="STRING" id="252246.SAMN05421799_11331"/>
<dbReference type="Pfam" id="PF12704">
    <property type="entry name" value="MacB_PCD"/>
    <property type="match status" value="1"/>
</dbReference>
<protein>
    <submittedName>
        <fullName evidence="10">Putative ABC transport system permease protein</fullName>
    </submittedName>
</protein>
<feature type="transmembrane region" description="Helical" evidence="7">
    <location>
        <begin position="368"/>
        <end position="388"/>
    </location>
</feature>
<dbReference type="Proteomes" id="UP000186156">
    <property type="component" value="Unassembled WGS sequence"/>
</dbReference>
<dbReference type="GO" id="GO:0022857">
    <property type="term" value="F:transmembrane transporter activity"/>
    <property type="evidence" value="ECO:0007669"/>
    <property type="project" value="TreeGrafter"/>
</dbReference>
<evidence type="ECO:0000259" key="9">
    <source>
        <dbReference type="Pfam" id="PF12704"/>
    </source>
</evidence>
<keyword evidence="11" id="KW-1185">Reference proteome</keyword>
<dbReference type="InterPro" id="IPR003838">
    <property type="entry name" value="ABC3_permease_C"/>
</dbReference>
<dbReference type="PANTHER" id="PTHR30572">
    <property type="entry name" value="MEMBRANE COMPONENT OF TRANSPORTER-RELATED"/>
    <property type="match status" value="1"/>
</dbReference>
<keyword evidence="4 7" id="KW-1133">Transmembrane helix</keyword>
<reference evidence="11" key="1">
    <citation type="submission" date="2017-01" db="EMBL/GenBank/DDBJ databases">
        <authorList>
            <person name="Varghese N."/>
            <person name="Submissions S."/>
        </authorList>
    </citation>
    <scope>NUCLEOTIDE SEQUENCE [LARGE SCALE GENOMIC DNA]</scope>
    <source>
        <strain evidence="11">DSM 16176</strain>
    </source>
</reference>
<comment type="similarity">
    <text evidence="6">Belongs to the ABC-4 integral membrane protein family.</text>
</comment>
<evidence type="ECO:0000256" key="4">
    <source>
        <dbReference type="ARBA" id="ARBA00022989"/>
    </source>
</evidence>
<accession>A0A1N7PFV9</accession>
<keyword evidence="2" id="KW-1003">Cell membrane</keyword>
<comment type="subcellular location">
    <subcellularLocation>
        <location evidence="1">Cell membrane</location>
        <topology evidence="1">Multi-pass membrane protein</topology>
    </subcellularLocation>
</comment>
<evidence type="ECO:0000259" key="8">
    <source>
        <dbReference type="Pfam" id="PF02687"/>
    </source>
</evidence>
<feature type="transmembrane region" description="Helical" evidence="7">
    <location>
        <begin position="325"/>
        <end position="348"/>
    </location>
</feature>
<keyword evidence="3 7" id="KW-0812">Transmembrane</keyword>
<evidence type="ECO:0000313" key="10">
    <source>
        <dbReference type="EMBL" id="SIT09471.1"/>
    </source>
</evidence>
<proteinExistence type="inferred from homology"/>
<sequence>MFLEIFRVAWRSIRANKMRSFLTMLGIIIGVIAVVMSSAIGLSAKAGVTKQVESLGSNILTVMPGAVTVGGVSRGFGAVSTLTVADANAIAQQDPDVEYVSPLVTANEQVIYGNNNLNTSIEGTSADYPAIRNVTLAMGRYFLPSEVQDAANVAVLGSQAYQTLFSGVTASPIGQTIDIGGIPFTVVGVAQSQGASGFANQDDAIAIPYTTAMNLFSGGNTVNEILVAAKSPNVMDSAQLEIESTLRAMHGLAPSQSDDFQIVNQATILNALSGVSRILTLLLDGISAISLLVGGIGIMNIMLVSVTERTREIGIRKAIGATRRVISAQFLTEATLLSVAGAVAGLVLSGVGTIIMSKMTGDGNLFSPVAAAASLGFSIAVGLVFGVYPARKAARLKPIDALRFE</sequence>
<feature type="domain" description="MacB-like periplasmic core" evidence="9">
    <location>
        <begin position="20"/>
        <end position="244"/>
    </location>
</feature>
<feature type="domain" description="ABC3 transporter permease C-terminal" evidence="8">
    <location>
        <begin position="286"/>
        <end position="398"/>
    </location>
</feature>
<evidence type="ECO:0000256" key="7">
    <source>
        <dbReference type="SAM" id="Phobius"/>
    </source>
</evidence>
<dbReference type="EMBL" id="FTOO01000013">
    <property type="protein sequence ID" value="SIT09471.1"/>
    <property type="molecule type" value="Genomic_DNA"/>
</dbReference>
<evidence type="ECO:0000256" key="1">
    <source>
        <dbReference type="ARBA" id="ARBA00004651"/>
    </source>
</evidence>
<evidence type="ECO:0000256" key="5">
    <source>
        <dbReference type="ARBA" id="ARBA00023136"/>
    </source>
</evidence>
<name>A0A1N7PFV9_9BACL</name>
<dbReference type="PANTHER" id="PTHR30572:SF4">
    <property type="entry name" value="ABC TRANSPORTER PERMEASE YTRF"/>
    <property type="match status" value="1"/>
</dbReference>
<dbReference type="Pfam" id="PF02687">
    <property type="entry name" value="FtsX"/>
    <property type="match status" value="1"/>
</dbReference>
<evidence type="ECO:0000313" key="11">
    <source>
        <dbReference type="Proteomes" id="UP000186156"/>
    </source>
</evidence>
<evidence type="ECO:0000256" key="6">
    <source>
        <dbReference type="ARBA" id="ARBA00038076"/>
    </source>
</evidence>
<dbReference type="GO" id="GO:0005886">
    <property type="term" value="C:plasma membrane"/>
    <property type="evidence" value="ECO:0007669"/>
    <property type="project" value="UniProtKB-SubCell"/>
</dbReference>
<dbReference type="RefSeq" id="WP_200805759.1">
    <property type="nucleotide sequence ID" value="NZ_FTOO01000013.1"/>
</dbReference>
<dbReference type="InterPro" id="IPR025857">
    <property type="entry name" value="MacB_PCD"/>
</dbReference>